<evidence type="ECO:0000259" key="1">
    <source>
        <dbReference type="Pfam" id="PF13460"/>
    </source>
</evidence>
<dbReference type="InterPro" id="IPR036291">
    <property type="entry name" value="NAD(P)-bd_dom_sf"/>
</dbReference>
<organism evidence="2 3">
    <name type="scientific">Paeniglutamicibacter psychrophenolicus</name>
    <dbReference type="NCBI Taxonomy" id="257454"/>
    <lineage>
        <taxon>Bacteria</taxon>
        <taxon>Bacillati</taxon>
        <taxon>Actinomycetota</taxon>
        <taxon>Actinomycetes</taxon>
        <taxon>Micrococcales</taxon>
        <taxon>Micrococcaceae</taxon>
        <taxon>Paeniglutamicibacter</taxon>
    </lineage>
</organism>
<protein>
    <submittedName>
        <fullName evidence="2">Uncharacterized protein YbjT (DUF2867 family)</fullName>
    </submittedName>
</protein>
<evidence type="ECO:0000313" key="2">
    <source>
        <dbReference type="EMBL" id="MBP2372173.1"/>
    </source>
</evidence>
<comment type="caution">
    <text evidence="2">The sequence shown here is derived from an EMBL/GenBank/DDBJ whole genome shotgun (WGS) entry which is preliminary data.</text>
</comment>
<dbReference type="PANTHER" id="PTHR12126">
    <property type="entry name" value="NADH-UBIQUINONE OXIDOREDUCTASE 39 KDA SUBUNIT-RELATED"/>
    <property type="match status" value="1"/>
</dbReference>
<sequence length="257" mass="27144">MKVIVLGGNGNMGKRVVHLLQEAGHEAVSAGRRTGVDAYTGFGLAAAMRGADAVVDCLNVITTNAETATDFYETTARNIIRTAEQEQVKHLVCVSIINARKPEVNKHMGYYRGKAAQEARYQNAKVPTTIVRSTQWFEQAETMIEQLTIGPVAVVPHMDSQPVAADAVARLVLSAVEAGKNAPAGLELAGPEPRNMASLARLVSRNNAASRNGGPHATVIGVPVPGVKVMNGGLLPSAAVPRDSTTFETWLAGGRKA</sequence>
<dbReference type="Gene3D" id="3.40.50.720">
    <property type="entry name" value="NAD(P)-binding Rossmann-like Domain"/>
    <property type="match status" value="1"/>
</dbReference>
<gene>
    <name evidence="2" type="ORF">JOF46_000085</name>
</gene>
<reference evidence="2 3" key="1">
    <citation type="submission" date="2021-03" db="EMBL/GenBank/DDBJ databases">
        <title>Sequencing the genomes of 1000 actinobacteria strains.</title>
        <authorList>
            <person name="Klenk H.-P."/>
        </authorList>
    </citation>
    <scope>NUCLEOTIDE SEQUENCE [LARGE SCALE GENOMIC DNA]</scope>
    <source>
        <strain evidence="2 3">DSM 15454</strain>
    </source>
</reference>
<dbReference type="PANTHER" id="PTHR12126:SF11">
    <property type="entry name" value="NADH DEHYDROGENASE [UBIQUINONE] 1 ALPHA SUBCOMPLEX SUBUNIT 9, MITOCHONDRIAL"/>
    <property type="match status" value="1"/>
</dbReference>
<dbReference type="SUPFAM" id="SSF51735">
    <property type="entry name" value="NAD(P)-binding Rossmann-fold domains"/>
    <property type="match status" value="1"/>
</dbReference>
<dbReference type="EMBL" id="JAGIOE010000001">
    <property type="protein sequence ID" value="MBP2372173.1"/>
    <property type="molecule type" value="Genomic_DNA"/>
</dbReference>
<dbReference type="InterPro" id="IPR051207">
    <property type="entry name" value="ComplexI_NDUFA9_subunit"/>
</dbReference>
<evidence type="ECO:0000313" key="3">
    <source>
        <dbReference type="Proteomes" id="UP000766570"/>
    </source>
</evidence>
<dbReference type="RefSeq" id="WP_209905522.1">
    <property type="nucleotide sequence ID" value="NZ_BAAAMI010000009.1"/>
</dbReference>
<dbReference type="InterPro" id="IPR016040">
    <property type="entry name" value="NAD(P)-bd_dom"/>
</dbReference>
<dbReference type="Proteomes" id="UP000766570">
    <property type="component" value="Unassembled WGS sequence"/>
</dbReference>
<dbReference type="Pfam" id="PF13460">
    <property type="entry name" value="NAD_binding_10"/>
    <property type="match status" value="1"/>
</dbReference>
<accession>A0ABS4W8D3</accession>
<feature type="domain" description="NAD(P)-binding" evidence="1">
    <location>
        <begin position="44"/>
        <end position="176"/>
    </location>
</feature>
<keyword evidence="3" id="KW-1185">Reference proteome</keyword>
<name>A0ABS4W8D3_9MICC</name>
<proteinExistence type="predicted"/>